<dbReference type="RefSeq" id="WP_090684705.1">
    <property type="nucleotide sequence ID" value="NZ_CADERL010000006.1"/>
</dbReference>
<dbReference type="Proteomes" id="UP000199706">
    <property type="component" value="Unassembled WGS sequence"/>
</dbReference>
<evidence type="ECO:0000313" key="2">
    <source>
        <dbReference type="Proteomes" id="UP000199706"/>
    </source>
</evidence>
<name>A0A1G7W4J0_9BURK</name>
<reference evidence="1 2" key="1">
    <citation type="submission" date="2016-10" db="EMBL/GenBank/DDBJ databases">
        <authorList>
            <person name="de Groot N.N."/>
        </authorList>
    </citation>
    <scope>NUCLEOTIDE SEQUENCE [LARGE SCALE GENOMIC DNA]</scope>
    <source>
        <strain evidence="1 2">LMG 2247</strain>
    </source>
</reference>
<dbReference type="Gene3D" id="2.60.40.3910">
    <property type="entry name" value="Inclusion body protein"/>
    <property type="match status" value="1"/>
</dbReference>
<protein>
    <submittedName>
        <fullName evidence="1">Inclusion body protein</fullName>
    </submittedName>
</protein>
<evidence type="ECO:0000313" key="1">
    <source>
        <dbReference type="EMBL" id="SDG66887.1"/>
    </source>
</evidence>
<dbReference type="Pfam" id="PF12306">
    <property type="entry name" value="PixA"/>
    <property type="match status" value="1"/>
</dbReference>
<sequence>MSQPQSQPHHDTTPHGVDALLVFDAATLLSRYPDASHAPDAPSVADADCCYCLAPEAGELVATNNGLFRVSAPLGSQLRLRLATLALRAEHSVLLTSIRLADEQTLTQPQLVVHDKAEIFVPHTQDPMQPERRHSLDHFWHAHVVAHDSVEALIDITITDRDANVLGCFRCKLLLELSAG</sequence>
<organism evidence="1 2">
    <name type="scientific">Paraburkholderia phenazinium</name>
    <dbReference type="NCBI Taxonomy" id="60549"/>
    <lineage>
        <taxon>Bacteria</taxon>
        <taxon>Pseudomonadati</taxon>
        <taxon>Pseudomonadota</taxon>
        <taxon>Betaproteobacteria</taxon>
        <taxon>Burkholderiales</taxon>
        <taxon>Burkholderiaceae</taxon>
        <taxon>Paraburkholderia</taxon>
    </lineage>
</organism>
<dbReference type="OrthoDB" id="9095938at2"/>
<dbReference type="InterPro" id="IPR021087">
    <property type="entry name" value="Uncharacterised_PixA/AidA"/>
</dbReference>
<dbReference type="AlphaFoldDB" id="A0A1G7W4J0"/>
<accession>A0A1G7W4J0</accession>
<dbReference type="InterPro" id="IPR038712">
    <property type="entry name" value="PixA-like_sf"/>
</dbReference>
<dbReference type="EMBL" id="FNCJ01000004">
    <property type="protein sequence ID" value="SDG66887.1"/>
    <property type="molecule type" value="Genomic_DNA"/>
</dbReference>
<proteinExistence type="predicted"/>
<gene>
    <name evidence="1" type="ORF">SAMN05216466_104398</name>
</gene>